<feature type="domain" description="Ints3-like C-terminal" evidence="8">
    <location>
        <begin position="733"/>
        <end position="929"/>
    </location>
</feature>
<dbReference type="EMBL" id="CAJNOO010000096">
    <property type="protein sequence ID" value="CAF0799972.1"/>
    <property type="molecule type" value="Genomic_DNA"/>
</dbReference>
<evidence type="ECO:0000313" key="9">
    <source>
        <dbReference type="EMBL" id="CAF0799972.1"/>
    </source>
</evidence>
<dbReference type="AlphaFoldDB" id="A0A813WD46"/>
<evidence type="ECO:0000256" key="3">
    <source>
        <dbReference type="ARBA" id="ARBA00006130"/>
    </source>
</evidence>
<protein>
    <submittedName>
        <fullName evidence="10">Uncharacterized protein</fullName>
    </submittedName>
</protein>
<keyword evidence="4" id="KW-0963">Cytoplasm</keyword>
<evidence type="ECO:0000313" key="11">
    <source>
        <dbReference type="EMBL" id="CAF0974993.1"/>
    </source>
</evidence>
<dbReference type="InterPro" id="IPR019333">
    <property type="entry name" value="INTS3_N"/>
</dbReference>
<comment type="subcellular location">
    <subcellularLocation>
        <location evidence="2">Cytoplasm</location>
    </subcellularLocation>
    <subcellularLocation>
        <location evidence="1">Nucleus</location>
    </subcellularLocation>
</comment>
<evidence type="ECO:0000259" key="7">
    <source>
        <dbReference type="Pfam" id="PF10189"/>
    </source>
</evidence>
<dbReference type="Proteomes" id="UP000663823">
    <property type="component" value="Unassembled WGS sequence"/>
</dbReference>
<dbReference type="GO" id="GO:0005737">
    <property type="term" value="C:cytoplasm"/>
    <property type="evidence" value="ECO:0007669"/>
    <property type="project" value="UniProtKB-SubCell"/>
</dbReference>
<evidence type="ECO:0000256" key="6">
    <source>
        <dbReference type="SAM" id="MobiDB-lite"/>
    </source>
</evidence>
<gene>
    <name evidence="13" type="ORF">FNK824_LOCUS8220</name>
    <name evidence="11" type="ORF">JXQ802_LOCUS12871</name>
    <name evidence="12" type="ORF">JXQ802_LOCUS13142</name>
    <name evidence="14" type="ORF">OTI717_LOCUS15232</name>
    <name evidence="10" type="ORF">PYM288_LOCUS7094</name>
    <name evidence="9" type="ORF">RFH988_LOCUS3868</name>
</gene>
<accession>A0A813WD46</accession>
<dbReference type="InterPro" id="IPR045334">
    <property type="entry name" value="INTS3"/>
</dbReference>
<dbReference type="Proteomes" id="UP000663870">
    <property type="component" value="Unassembled WGS sequence"/>
</dbReference>
<evidence type="ECO:0000313" key="10">
    <source>
        <dbReference type="EMBL" id="CAF0851691.1"/>
    </source>
</evidence>
<feature type="compositionally biased region" description="Basic residues" evidence="6">
    <location>
        <begin position="1152"/>
        <end position="1161"/>
    </location>
</feature>
<name>A0A813WD46_9BILA</name>
<evidence type="ECO:0000313" key="15">
    <source>
        <dbReference type="Proteomes" id="UP000663854"/>
    </source>
</evidence>
<reference evidence="10" key="1">
    <citation type="submission" date="2021-02" db="EMBL/GenBank/DDBJ databases">
        <authorList>
            <person name="Nowell W R."/>
        </authorList>
    </citation>
    <scope>NUCLEOTIDE SEQUENCE</scope>
</reference>
<feature type="region of interest" description="Disordered" evidence="6">
    <location>
        <begin position="1129"/>
        <end position="1161"/>
    </location>
</feature>
<dbReference type="Proteomes" id="UP000663882">
    <property type="component" value="Unassembled WGS sequence"/>
</dbReference>
<evidence type="ECO:0000313" key="13">
    <source>
        <dbReference type="EMBL" id="CAF3686632.1"/>
    </source>
</evidence>
<dbReference type="Pfam" id="PF10189">
    <property type="entry name" value="Ints3_N"/>
    <property type="match status" value="1"/>
</dbReference>
<evidence type="ECO:0000313" key="14">
    <source>
        <dbReference type="EMBL" id="CAF3744700.1"/>
    </source>
</evidence>
<evidence type="ECO:0000256" key="5">
    <source>
        <dbReference type="ARBA" id="ARBA00023242"/>
    </source>
</evidence>
<evidence type="ECO:0000313" key="16">
    <source>
        <dbReference type="Proteomes" id="UP000663870"/>
    </source>
</evidence>
<feature type="compositionally biased region" description="Low complexity" evidence="6">
    <location>
        <begin position="1140"/>
        <end position="1151"/>
    </location>
</feature>
<dbReference type="Proteomes" id="UP000663874">
    <property type="component" value="Unassembled WGS sequence"/>
</dbReference>
<dbReference type="EMBL" id="CAJOBE010000803">
    <property type="protein sequence ID" value="CAF3686632.1"/>
    <property type="molecule type" value="Genomic_DNA"/>
</dbReference>
<dbReference type="PANTHER" id="PTHR13587">
    <property type="entry name" value="INTEGRATOR COMPLEX SUBUNIT 3"/>
    <property type="match status" value="1"/>
</dbReference>
<dbReference type="EMBL" id="CAJOAX010001779">
    <property type="protein sequence ID" value="CAF3744700.1"/>
    <property type="molecule type" value="Genomic_DNA"/>
</dbReference>
<dbReference type="Pfam" id="PF24566">
    <property type="entry name" value="HEAT_Ints3_C"/>
    <property type="match status" value="1"/>
</dbReference>
<keyword evidence="16" id="KW-1185">Reference proteome</keyword>
<evidence type="ECO:0000256" key="2">
    <source>
        <dbReference type="ARBA" id="ARBA00004496"/>
    </source>
</evidence>
<evidence type="ECO:0000259" key="8">
    <source>
        <dbReference type="Pfam" id="PF24566"/>
    </source>
</evidence>
<dbReference type="Proteomes" id="UP000663854">
    <property type="component" value="Unassembled WGS sequence"/>
</dbReference>
<dbReference type="EMBL" id="CAJNOL010000278">
    <property type="protein sequence ID" value="CAF0980331.1"/>
    <property type="molecule type" value="Genomic_DNA"/>
</dbReference>
<dbReference type="EMBL" id="CAJNOL010000269">
    <property type="protein sequence ID" value="CAF0974993.1"/>
    <property type="molecule type" value="Genomic_DNA"/>
</dbReference>
<comment type="similarity">
    <text evidence="3">Belongs to the Integrator subunit 3 family.</text>
</comment>
<sequence>MASNNIKPISPDSKLLLYTPIELKDSTDAYLESCFAAIQQNRYTMDSNILLQIGQTNKKHKEHISHALLYGILTDINNKAKYFHDLLLLNGTNLSSIISILETLIIKNWRRIHDNVRQQLLWFLRETLTANIDGIDRLYYVFLRQINPHEQCLDLCETILELLLAHPLFLKTYPEMMLLTIYTFLSIFPIYIRRRSQQQRQIDFILQLTRENIHCIGRDAIRLLIQIGHIREIDLFLKHLSLNTSNDYLPKILSLQTEPKYLALPLSFDLEKHLQFLLDNCRLNSQEKYYFDWFQSQYLNFKQYPDTIYLCSHIIRYVCVVCRNQLNPNRITRWIFISWLLTQLYNYQQTLQQTLITASQTAMNAAAFLSSSSPQLMQINEQIVQCRLAIYYDWFLFDINNLQQLTNEFDVQLNSTVVGYHLLTMSYYNAKQMLLFLLYTSENFILSLKTFIQQNIARLFIELFQRIPILNSQQLLQMFTHDRDIYQRLLTTFFSLPSSTTMSVPINDEVIVINDDNNPNAVMPVTMDEESNEIMIMSANTTASPRFSDDEEDDDEYENNRISLKLSDHDYDDEDILMINEETKTSLDTYNTNIIRTNFPFDRFRSYINDRVQQMSLSYSESINRNKSSLLIQIYKQIALSLSDKRPLILKTQANEPAGPINSYAMIKFEKTSDKFQSRLLTILDEQTIVNGLLCLWLLRDSFQNRLLPSLRISQSNKQNSMLENNFRDIPLQKLKRSIKQSSLYVLFRLIKDDISNQIVYIKLLQAMYFFQPELSYIFLYYLSIDIDDMKIAIELFEKFAHDIIKSSSNHRKPSIPPAKMPTYDQDFIDFIHEILTYCEQDDTETFLYLFSYIYRLYSKKFFNNIKLIRLLLHTINHNELEQFMCDILKHQLQLFNSHKLYSIVDQTLLFSQNEQEDFWKLLGAHDFVQNDYEQLFTNIIEHLLNHTKSVIGEQRLAKSINYTTYRNTIALTNVYDILKTKIPTYGIVCCLFAHELTKNFSEKLCLLWHEQHHDTFWRHLERILQKWIQRENDQTKQKIDYKIGTIKMANENGLKYILQHLEILLENKNIDINENKIDQDDLHDRLTIDESLLNIPLSKTTIKLLIDCIHKHERIYLENKNFVDRFENGNSVLPPPLPTTTATTTTSTTSVKRRKLDNKS</sequence>
<evidence type="ECO:0000256" key="4">
    <source>
        <dbReference type="ARBA" id="ARBA00022490"/>
    </source>
</evidence>
<organism evidence="10 15">
    <name type="scientific">Rotaria sordida</name>
    <dbReference type="NCBI Taxonomy" id="392033"/>
    <lineage>
        <taxon>Eukaryota</taxon>
        <taxon>Metazoa</taxon>
        <taxon>Spiralia</taxon>
        <taxon>Gnathifera</taxon>
        <taxon>Rotifera</taxon>
        <taxon>Eurotatoria</taxon>
        <taxon>Bdelloidea</taxon>
        <taxon>Philodinida</taxon>
        <taxon>Philodinidae</taxon>
        <taxon>Rotaria</taxon>
    </lineage>
</organism>
<evidence type="ECO:0000313" key="12">
    <source>
        <dbReference type="EMBL" id="CAF0980331.1"/>
    </source>
</evidence>
<keyword evidence="5" id="KW-0539">Nucleus</keyword>
<dbReference type="OrthoDB" id="2021145at2759"/>
<evidence type="ECO:0000256" key="1">
    <source>
        <dbReference type="ARBA" id="ARBA00004123"/>
    </source>
</evidence>
<comment type="caution">
    <text evidence="10">The sequence shown here is derived from an EMBL/GenBank/DDBJ whole genome shotgun (WGS) entry which is preliminary data.</text>
</comment>
<dbReference type="GO" id="GO:0005634">
    <property type="term" value="C:nucleus"/>
    <property type="evidence" value="ECO:0007669"/>
    <property type="project" value="UniProtKB-SubCell"/>
</dbReference>
<dbReference type="InterPro" id="IPR056518">
    <property type="entry name" value="HEAT_Ints3_C"/>
</dbReference>
<dbReference type="PANTHER" id="PTHR13587:SF7">
    <property type="entry name" value="INTEGRATOR COMPLEX SUBUNIT 3"/>
    <property type="match status" value="1"/>
</dbReference>
<feature type="domain" description="Integrator complex subunit 3 N-terminal" evidence="7">
    <location>
        <begin position="60"/>
        <end position="345"/>
    </location>
</feature>
<dbReference type="EMBL" id="CAJNOH010000083">
    <property type="protein sequence ID" value="CAF0851691.1"/>
    <property type="molecule type" value="Genomic_DNA"/>
</dbReference>
<proteinExistence type="inferred from homology"/>